<dbReference type="SUPFAM" id="SSF144217">
    <property type="entry name" value="CSL zinc finger"/>
    <property type="match status" value="1"/>
</dbReference>
<dbReference type="GO" id="GO:0008198">
    <property type="term" value="F:ferrous iron binding"/>
    <property type="evidence" value="ECO:0007669"/>
    <property type="project" value="TreeGrafter"/>
</dbReference>
<dbReference type="CDD" id="cd06257">
    <property type="entry name" value="DnaJ"/>
    <property type="match status" value="1"/>
</dbReference>
<evidence type="ECO:0000313" key="7">
    <source>
        <dbReference type="Proteomes" id="UP000078540"/>
    </source>
</evidence>
<organism evidence="6 7">
    <name type="scientific">Atta colombica</name>
    <dbReference type="NCBI Taxonomy" id="520822"/>
    <lineage>
        <taxon>Eukaryota</taxon>
        <taxon>Metazoa</taxon>
        <taxon>Ecdysozoa</taxon>
        <taxon>Arthropoda</taxon>
        <taxon>Hexapoda</taxon>
        <taxon>Insecta</taxon>
        <taxon>Pterygota</taxon>
        <taxon>Neoptera</taxon>
        <taxon>Endopterygota</taxon>
        <taxon>Hymenoptera</taxon>
        <taxon>Apocrita</taxon>
        <taxon>Aculeata</taxon>
        <taxon>Formicoidea</taxon>
        <taxon>Formicidae</taxon>
        <taxon>Myrmicinae</taxon>
        <taxon>Atta</taxon>
    </lineage>
</organism>
<dbReference type="Gene3D" id="3.10.660.10">
    <property type="entry name" value="DPH Zinc finger"/>
    <property type="match status" value="1"/>
</dbReference>
<protein>
    <submittedName>
        <fullName evidence="6">DnaJ like protein subfamily C member 24</fullName>
    </submittedName>
</protein>
<dbReference type="InterPro" id="IPR007872">
    <property type="entry name" value="DPH_MB_dom"/>
</dbReference>
<proteinExistence type="inferred from homology"/>
<dbReference type="Pfam" id="PF00226">
    <property type="entry name" value="DnaJ"/>
    <property type="match status" value="1"/>
</dbReference>
<keyword evidence="2" id="KW-0479">Metal-binding</keyword>
<keyword evidence="7" id="KW-1185">Reference proteome</keyword>
<evidence type="ECO:0000256" key="4">
    <source>
        <dbReference type="ARBA" id="ARBA00023004"/>
    </source>
</evidence>
<evidence type="ECO:0000313" key="6">
    <source>
        <dbReference type="EMBL" id="KYM78661.1"/>
    </source>
</evidence>
<feature type="domain" description="J" evidence="5">
    <location>
        <begin position="6"/>
        <end position="69"/>
    </location>
</feature>
<comment type="similarity">
    <text evidence="1">Belongs to the DPH4 family.</text>
</comment>
<sequence length="138" mass="16409">MKMRLNYYKVLGCNKDSTQEEIKHAYHRRLLQFHPDKNDAVDIQEFHDVKEAWRVLGHPQCRKKYDAACKQEQLEEQDSPVYARLTPHELEESALEDTLFYRCRCGENYFIERQALRKKNTVLQVMCDGCTLIIIVET</sequence>
<dbReference type="InterPro" id="IPR036671">
    <property type="entry name" value="DPH_MB_sf"/>
</dbReference>
<keyword evidence="3" id="KW-0862">Zinc</keyword>
<dbReference type="OrthoDB" id="66964at2759"/>
<dbReference type="STRING" id="520822.A0A151HZU3"/>
<dbReference type="KEGG" id="acoc:108690796"/>
<dbReference type="Proteomes" id="UP000078540">
    <property type="component" value="Unassembled WGS sequence"/>
</dbReference>
<dbReference type="EMBL" id="KQ976642">
    <property type="protein sequence ID" value="KYM78661.1"/>
    <property type="molecule type" value="Genomic_DNA"/>
</dbReference>
<evidence type="ECO:0000256" key="1">
    <source>
        <dbReference type="ARBA" id="ARBA00006169"/>
    </source>
</evidence>
<name>A0A151HZU3_9HYME</name>
<reference evidence="6 7" key="1">
    <citation type="submission" date="2015-09" db="EMBL/GenBank/DDBJ databases">
        <title>Atta colombica WGS genome.</title>
        <authorList>
            <person name="Nygaard S."/>
            <person name="Hu H."/>
            <person name="Boomsma J."/>
            <person name="Zhang G."/>
        </authorList>
    </citation>
    <scope>NUCLEOTIDE SEQUENCE [LARGE SCALE GENOMIC DNA]</scope>
    <source>
        <strain evidence="6">Treedump-2</strain>
        <tissue evidence="6">Whole body</tissue>
    </source>
</reference>
<dbReference type="InterPro" id="IPR001623">
    <property type="entry name" value="DnaJ_domain"/>
</dbReference>
<evidence type="ECO:0000256" key="3">
    <source>
        <dbReference type="ARBA" id="ARBA00022833"/>
    </source>
</evidence>
<keyword evidence="4" id="KW-0408">Iron</keyword>
<dbReference type="Gene3D" id="1.10.287.110">
    <property type="entry name" value="DnaJ domain"/>
    <property type="match status" value="1"/>
</dbReference>
<dbReference type="GO" id="GO:0001671">
    <property type="term" value="F:ATPase activator activity"/>
    <property type="evidence" value="ECO:0007669"/>
    <property type="project" value="TreeGrafter"/>
</dbReference>
<dbReference type="AlphaFoldDB" id="A0A151HZU3"/>
<dbReference type="PANTHER" id="PTHR45255:SF1">
    <property type="entry name" value="DNAJ HOMOLOG SUBFAMILY C MEMBER 24"/>
    <property type="match status" value="1"/>
</dbReference>
<dbReference type="SUPFAM" id="SSF46565">
    <property type="entry name" value="Chaperone J-domain"/>
    <property type="match status" value="1"/>
</dbReference>
<dbReference type="InterPro" id="IPR036869">
    <property type="entry name" value="J_dom_sf"/>
</dbReference>
<dbReference type="PRINTS" id="PR00625">
    <property type="entry name" value="JDOMAIN"/>
</dbReference>
<evidence type="ECO:0000259" key="5">
    <source>
        <dbReference type="PROSITE" id="PS50076"/>
    </source>
</evidence>
<dbReference type="PROSITE" id="PS50076">
    <property type="entry name" value="DNAJ_2"/>
    <property type="match status" value="1"/>
</dbReference>
<gene>
    <name evidence="6" type="ORF">ALC53_10877</name>
</gene>
<accession>A0A151HZU3</accession>
<dbReference type="PANTHER" id="PTHR45255">
    <property type="entry name" value="DNAJ HOMOLOG SUBFAMILY C MEMBER 24"/>
    <property type="match status" value="1"/>
</dbReference>
<evidence type="ECO:0000256" key="2">
    <source>
        <dbReference type="ARBA" id="ARBA00022723"/>
    </source>
</evidence>
<dbReference type="SMART" id="SM00271">
    <property type="entry name" value="DnaJ"/>
    <property type="match status" value="1"/>
</dbReference>
<dbReference type="Pfam" id="PF05207">
    <property type="entry name" value="Zn_ribbon_CSL"/>
    <property type="match status" value="1"/>
</dbReference>